<protein>
    <submittedName>
        <fullName evidence="4">Cytochrome P460</fullName>
    </submittedName>
</protein>
<evidence type="ECO:0000259" key="3">
    <source>
        <dbReference type="Pfam" id="PF16694"/>
    </source>
</evidence>
<evidence type="ECO:0000256" key="1">
    <source>
        <dbReference type="SAM" id="MobiDB-lite"/>
    </source>
</evidence>
<feature type="domain" description="Cytochrome P460" evidence="3">
    <location>
        <begin position="63"/>
        <end position="175"/>
    </location>
</feature>
<comment type="caution">
    <text evidence="4">The sequence shown here is derived from an EMBL/GenBank/DDBJ whole genome shotgun (WGS) entry which is preliminary data.</text>
</comment>
<evidence type="ECO:0000256" key="2">
    <source>
        <dbReference type="SAM" id="SignalP"/>
    </source>
</evidence>
<name>A0A497YFB7_9BACL</name>
<keyword evidence="5" id="KW-1185">Reference proteome</keyword>
<dbReference type="PROSITE" id="PS51257">
    <property type="entry name" value="PROKAR_LIPOPROTEIN"/>
    <property type="match status" value="1"/>
</dbReference>
<reference evidence="4 5" key="1">
    <citation type="submission" date="2018-10" db="EMBL/GenBank/DDBJ databases">
        <title>Genomic Encyclopedia of Type Strains, Phase IV (KMG-IV): sequencing the most valuable type-strain genomes for metagenomic binning, comparative biology and taxonomic classification.</title>
        <authorList>
            <person name="Goeker M."/>
        </authorList>
    </citation>
    <scope>NUCLEOTIDE SEQUENCE [LARGE SCALE GENOMIC DNA]</scope>
    <source>
        <strain evidence="4 5">DSM 20549</strain>
    </source>
</reference>
<dbReference type="Gene3D" id="3.50.70.20">
    <property type="entry name" value="Cytochrome P460"/>
    <property type="match status" value="1"/>
</dbReference>
<evidence type="ECO:0000313" key="4">
    <source>
        <dbReference type="EMBL" id="RLJ87004.1"/>
    </source>
</evidence>
<dbReference type="Proteomes" id="UP000280791">
    <property type="component" value="Unassembled WGS sequence"/>
</dbReference>
<feature type="region of interest" description="Disordered" evidence="1">
    <location>
        <begin position="27"/>
        <end position="60"/>
    </location>
</feature>
<keyword evidence="2" id="KW-0732">Signal</keyword>
<feature type="compositionally biased region" description="Polar residues" evidence="1">
    <location>
        <begin position="50"/>
        <end position="60"/>
    </location>
</feature>
<organism evidence="4 5">
    <name type="scientific">Planococcus citreus</name>
    <dbReference type="NCBI Taxonomy" id="1373"/>
    <lineage>
        <taxon>Bacteria</taxon>
        <taxon>Bacillati</taxon>
        <taxon>Bacillota</taxon>
        <taxon>Bacilli</taxon>
        <taxon>Bacillales</taxon>
        <taxon>Caryophanaceae</taxon>
        <taxon>Planococcus</taxon>
    </lineage>
</organism>
<dbReference type="CDD" id="cd20716">
    <property type="entry name" value="cyt_P460_fam"/>
    <property type="match status" value="1"/>
</dbReference>
<proteinExistence type="predicted"/>
<evidence type="ECO:0000313" key="5">
    <source>
        <dbReference type="Proteomes" id="UP000280791"/>
    </source>
</evidence>
<dbReference type="EMBL" id="RCCP01000002">
    <property type="protein sequence ID" value="RLJ87004.1"/>
    <property type="molecule type" value="Genomic_DNA"/>
</dbReference>
<gene>
    <name evidence="4" type="ORF">DFR62_1802</name>
</gene>
<sequence>MKKFLVQPFILVALTLVLIACSNREEPVVPQDSMGDETQTTDAQTSDSQNNQESSATSLIQLPENYEEGVLYTTVTRGSAFEELFTSEEAIEAVQNGEPVPSGTVMTLKIYEDEVLDRIFVMEKRDDWDPEILPEQRNGEWAYQSFDPEGALNEGEDIGRCISCHAGQENDDFLYKLDEMKTYDLEALAGQEDSAAFQFADSHSSGWGVMEVDADSGQALTQVAQGGENLLTNGPESQKVVQDVLLRMYINGLES</sequence>
<dbReference type="InterPro" id="IPR032033">
    <property type="entry name" value="Cytochrome_P460"/>
</dbReference>
<dbReference type="AlphaFoldDB" id="A0A497YFB7"/>
<dbReference type="CDD" id="cd13120">
    <property type="entry name" value="BF2867_like_N"/>
    <property type="match status" value="1"/>
</dbReference>
<accession>A0A497YFB7</accession>
<feature type="compositionally biased region" description="Low complexity" evidence="1">
    <location>
        <begin position="38"/>
        <end position="49"/>
    </location>
</feature>
<dbReference type="RefSeq" id="WP_121299817.1">
    <property type="nucleotide sequence ID" value="NZ_QBEW01000012.1"/>
</dbReference>
<dbReference type="Pfam" id="PF16694">
    <property type="entry name" value="Cytochrome_P460"/>
    <property type="match status" value="1"/>
</dbReference>
<dbReference type="InterPro" id="IPR038142">
    <property type="entry name" value="Cytochrome_P460_sp"/>
</dbReference>
<feature type="chain" id="PRO_5038361558" evidence="2">
    <location>
        <begin position="21"/>
        <end position="255"/>
    </location>
</feature>
<dbReference type="OrthoDB" id="9796416at2"/>
<feature type="signal peptide" evidence="2">
    <location>
        <begin position="1"/>
        <end position="20"/>
    </location>
</feature>